<reference evidence="2 3" key="1">
    <citation type="submission" date="2011-10" db="EMBL/GenBank/DDBJ databases">
        <authorList>
            <person name="Genoscope - CEA"/>
        </authorList>
    </citation>
    <scope>NUCLEOTIDE SEQUENCE [LARGE SCALE GENOMIC DNA]</scope>
    <source>
        <strain evidence="2 3">RCC 1105</strain>
    </source>
</reference>
<dbReference type="Proteomes" id="UP000198341">
    <property type="component" value="Chromosome 13"/>
</dbReference>
<dbReference type="KEGG" id="bpg:Bathy13g01240"/>
<feature type="region of interest" description="Disordered" evidence="1">
    <location>
        <begin position="1"/>
        <end position="77"/>
    </location>
</feature>
<accession>K8ENB4</accession>
<gene>
    <name evidence="2" type="ordered locus">Bathy13g01240</name>
</gene>
<dbReference type="GeneID" id="19012076"/>
<feature type="compositionally biased region" description="Low complexity" evidence="1">
    <location>
        <begin position="1"/>
        <end position="27"/>
    </location>
</feature>
<feature type="compositionally biased region" description="Polar residues" evidence="1">
    <location>
        <begin position="308"/>
        <end position="320"/>
    </location>
</feature>
<evidence type="ECO:0000313" key="3">
    <source>
        <dbReference type="Proteomes" id="UP000198341"/>
    </source>
</evidence>
<protein>
    <submittedName>
        <fullName evidence="2">Uncharacterized protein</fullName>
    </submittedName>
</protein>
<organism evidence="2 3">
    <name type="scientific">Bathycoccus prasinos</name>
    <dbReference type="NCBI Taxonomy" id="41875"/>
    <lineage>
        <taxon>Eukaryota</taxon>
        <taxon>Viridiplantae</taxon>
        <taxon>Chlorophyta</taxon>
        <taxon>Mamiellophyceae</taxon>
        <taxon>Mamiellales</taxon>
        <taxon>Bathycoccaceae</taxon>
        <taxon>Bathycoccus</taxon>
    </lineage>
</organism>
<feature type="compositionally biased region" description="Low complexity" evidence="1">
    <location>
        <begin position="274"/>
        <end position="292"/>
    </location>
</feature>
<dbReference type="AlphaFoldDB" id="K8ENB4"/>
<evidence type="ECO:0000256" key="1">
    <source>
        <dbReference type="SAM" id="MobiDB-lite"/>
    </source>
</evidence>
<dbReference type="RefSeq" id="XP_007509646.1">
    <property type="nucleotide sequence ID" value="XM_007509584.1"/>
</dbReference>
<sequence>MTTTTMIQTTTTRVWSSSLSSSSSSRKSSSHRGGRRVVVSLRRIPSQTFSNSSNASSLCRGVDGGNSGGFSTREPEDEDRDAKFALLFAETFENASSESSESSDLSSSPAPKNSLLELLEEEEEIKEPPVSSLSSILMSSSNRLEIIENGDGETTRKASLSSTSSTVIARWILVAKYGHKAECVKMLHEWADTVGRAAGLDPTRDILLVSGNIGANESTIELEIRNGLSSVGAFDQLMRNIDVTMHREWGMRFAEHVVDGTTRWEIFTTHPFVSGSSSTSSNSSNRSNSKYSRPGVSRTQPRRVLSPQKKTSTESRSSANGVRPKYEDIPEEELMKYIGKTLPDGRRVVENAFGVPMVINPGDIFFD</sequence>
<name>K8ENB4_9CHLO</name>
<evidence type="ECO:0000313" key="2">
    <source>
        <dbReference type="EMBL" id="CCO19449.1"/>
    </source>
</evidence>
<feature type="region of interest" description="Disordered" evidence="1">
    <location>
        <begin position="273"/>
        <end position="326"/>
    </location>
</feature>
<dbReference type="EMBL" id="FO082266">
    <property type="protein sequence ID" value="CCO19449.1"/>
    <property type="molecule type" value="Genomic_DNA"/>
</dbReference>
<dbReference type="OrthoDB" id="538085at2759"/>
<keyword evidence="3" id="KW-1185">Reference proteome</keyword>
<proteinExistence type="predicted"/>